<accession>A0A9X2D1I4</accession>
<dbReference type="RefSeq" id="WP_250421497.1">
    <property type="nucleotide sequence ID" value="NZ_JAJKBJ010000012.1"/>
</dbReference>
<dbReference type="PROSITE" id="PS52029">
    <property type="entry name" value="LD_TPASE"/>
    <property type="match status" value="1"/>
</dbReference>
<dbReference type="GO" id="GO:0016740">
    <property type="term" value="F:transferase activity"/>
    <property type="evidence" value="ECO:0007669"/>
    <property type="project" value="UniProtKB-KW"/>
</dbReference>
<dbReference type="SUPFAM" id="SSF141523">
    <property type="entry name" value="L,D-transpeptidase catalytic domain-like"/>
    <property type="match status" value="1"/>
</dbReference>
<evidence type="ECO:0000313" key="9">
    <source>
        <dbReference type="EMBL" id="MCL9684587.1"/>
    </source>
</evidence>
<dbReference type="InterPro" id="IPR038063">
    <property type="entry name" value="Transpep_catalytic_dom"/>
</dbReference>
<keyword evidence="5 7" id="KW-0573">Peptidoglycan synthesis</keyword>
<evidence type="ECO:0000259" key="8">
    <source>
        <dbReference type="PROSITE" id="PS52029"/>
    </source>
</evidence>
<dbReference type="GO" id="GO:0071972">
    <property type="term" value="F:peptidoglycan L,D-transpeptidase activity"/>
    <property type="evidence" value="ECO:0007669"/>
    <property type="project" value="TreeGrafter"/>
</dbReference>
<dbReference type="GO" id="GO:0071555">
    <property type="term" value="P:cell wall organization"/>
    <property type="evidence" value="ECO:0007669"/>
    <property type="project" value="UniProtKB-UniRule"/>
</dbReference>
<evidence type="ECO:0000256" key="2">
    <source>
        <dbReference type="ARBA" id="ARBA00005992"/>
    </source>
</evidence>
<evidence type="ECO:0000256" key="5">
    <source>
        <dbReference type="ARBA" id="ARBA00022984"/>
    </source>
</evidence>
<feature type="active site" description="Proton donor/acceptor" evidence="7">
    <location>
        <position position="116"/>
    </location>
</feature>
<keyword evidence="4 7" id="KW-0133">Cell shape</keyword>
<keyword evidence="10" id="KW-1185">Reference proteome</keyword>
<dbReference type="PANTHER" id="PTHR30582">
    <property type="entry name" value="L,D-TRANSPEPTIDASE"/>
    <property type="match status" value="1"/>
</dbReference>
<dbReference type="InterPro" id="IPR050979">
    <property type="entry name" value="LD-transpeptidase"/>
</dbReference>
<proteinExistence type="inferred from homology"/>
<evidence type="ECO:0000256" key="1">
    <source>
        <dbReference type="ARBA" id="ARBA00004752"/>
    </source>
</evidence>
<organism evidence="9 10">
    <name type="scientific">Legionella maioricensis</name>
    <dbReference type="NCBI Taxonomy" id="2896528"/>
    <lineage>
        <taxon>Bacteria</taxon>
        <taxon>Pseudomonadati</taxon>
        <taxon>Pseudomonadota</taxon>
        <taxon>Gammaproteobacteria</taxon>
        <taxon>Legionellales</taxon>
        <taxon>Legionellaceae</taxon>
        <taxon>Legionella</taxon>
    </lineage>
</organism>
<feature type="domain" description="L,D-TPase catalytic" evidence="8">
    <location>
        <begin position="32"/>
        <end position="155"/>
    </location>
</feature>
<protein>
    <submittedName>
        <fullName evidence="9">L,D-transpeptidase</fullName>
    </submittedName>
</protein>
<sequence length="157" mass="17284">MEQSNFSFTLLSRISIILFSAIFLSTGYAAGNTFIFNPNTLSWKAINANGKVVRSGRGSGGRHYCPDIHRGCKTPSGVFRVISKGGPGCRSSRFPVGRGGAPMPYCMFFSKYYAVHGSYELPNYNASHGCVRVSPSDARWLSQNFMHIGTRVIIKPY</sequence>
<evidence type="ECO:0000313" key="10">
    <source>
        <dbReference type="Proteomes" id="UP001139721"/>
    </source>
</evidence>
<evidence type="ECO:0000256" key="4">
    <source>
        <dbReference type="ARBA" id="ARBA00022960"/>
    </source>
</evidence>
<reference evidence="9" key="1">
    <citation type="submission" date="2021-11" db="EMBL/GenBank/DDBJ databases">
        <title>Legionella maioricencis sp. nov., a new species isolated from hot water samples in Mallorca.</title>
        <authorList>
            <person name="Crespi S."/>
            <person name="Drasar V."/>
            <person name="Salva-Serra F."/>
            <person name="Jaen-Luchoro D."/>
            <person name="Pineiro-Iglesias B."/>
            <person name="Aliaga F."/>
            <person name="Fernandez-Juarez V."/>
            <person name="Coll G."/>
            <person name="Moore E.R.B."/>
            <person name="Bennasar-Figueras A."/>
        </authorList>
    </citation>
    <scope>NUCLEOTIDE SEQUENCE</scope>
    <source>
        <strain evidence="9">HCPI-6</strain>
    </source>
</reference>
<keyword evidence="6 7" id="KW-0961">Cell wall biogenesis/degradation</keyword>
<evidence type="ECO:0000256" key="6">
    <source>
        <dbReference type="ARBA" id="ARBA00023316"/>
    </source>
</evidence>
<dbReference type="Gene3D" id="2.40.440.10">
    <property type="entry name" value="L,D-transpeptidase catalytic domain-like"/>
    <property type="match status" value="1"/>
</dbReference>
<comment type="pathway">
    <text evidence="1 7">Cell wall biogenesis; peptidoglycan biosynthesis.</text>
</comment>
<evidence type="ECO:0000256" key="7">
    <source>
        <dbReference type="PROSITE-ProRule" id="PRU01373"/>
    </source>
</evidence>
<feature type="active site" description="Nucleophile" evidence="7">
    <location>
        <position position="130"/>
    </location>
</feature>
<dbReference type="InterPro" id="IPR005490">
    <property type="entry name" value="LD_TPept_cat_dom"/>
</dbReference>
<comment type="caution">
    <text evidence="9">The sequence shown here is derived from an EMBL/GenBank/DDBJ whole genome shotgun (WGS) entry which is preliminary data.</text>
</comment>
<comment type="similarity">
    <text evidence="2">Belongs to the YkuD family.</text>
</comment>
<dbReference type="GO" id="GO:0018104">
    <property type="term" value="P:peptidoglycan-protein cross-linking"/>
    <property type="evidence" value="ECO:0007669"/>
    <property type="project" value="TreeGrafter"/>
</dbReference>
<dbReference type="GO" id="GO:0008360">
    <property type="term" value="P:regulation of cell shape"/>
    <property type="evidence" value="ECO:0007669"/>
    <property type="project" value="UniProtKB-UniRule"/>
</dbReference>
<name>A0A9X2D1I4_9GAMM</name>
<dbReference type="Pfam" id="PF03734">
    <property type="entry name" value="YkuD"/>
    <property type="match status" value="1"/>
</dbReference>
<keyword evidence="3" id="KW-0808">Transferase</keyword>
<dbReference type="EMBL" id="JAJKBJ010000012">
    <property type="protein sequence ID" value="MCL9684587.1"/>
    <property type="molecule type" value="Genomic_DNA"/>
</dbReference>
<dbReference type="CDD" id="cd16913">
    <property type="entry name" value="YkuD_like"/>
    <property type="match status" value="1"/>
</dbReference>
<gene>
    <name evidence="9" type="ORF">LOX96_10820</name>
</gene>
<dbReference type="GO" id="GO:0005576">
    <property type="term" value="C:extracellular region"/>
    <property type="evidence" value="ECO:0007669"/>
    <property type="project" value="TreeGrafter"/>
</dbReference>
<dbReference type="AlphaFoldDB" id="A0A9X2D1I4"/>
<evidence type="ECO:0000256" key="3">
    <source>
        <dbReference type="ARBA" id="ARBA00022679"/>
    </source>
</evidence>
<dbReference type="PANTHER" id="PTHR30582:SF2">
    <property type="entry name" value="L,D-TRANSPEPTIDASE YCIB-RELATED"/>
    <property type="match status" value="1"/>
</dbReference>
<dbReference type="Proteomes" id="UP001139721">
    <property type="component" value="Unassembled WGS sequence"/>
</dbReference>